<gene>
    <name evidence="1" type="ORF">E3U43_010322</name>
</gene>
<proteinExistence type="predicted"/>
<dbReference type="Proteomes" id="UP000793456">
    <property type="component" value="Chromosome VI"/>
</dbReference>
<protein>
    <submittedName>
        <fullName evidence="1">Uncharacterized protein</fullName>
    </submittedName>
</protein>
<evidence type="ECO:0000313" key="1">
    <source>
        <dbReference type="EMBL" id="TMS17996.1"/>
    </source>
</evidence>
<keyword evidence="2" id="KW-1185">Reference proteome</keyword>
<organism evidence="1 2">
    <name type="scientific">Larimichthys crocea</name>
    <name type="common">Large yellow croaker</name>
    <name type="synonym">Pseudosciaena crocea</name>
    <dbReference type="NCBI Taxonomy" id="215358"/>
    <lineage>
        <taxon>Eukaryota</taxon>
        <taxon>Metazoa</taxon>
        <taxon>Chordata</taxon>
        <taxon>Craniata</taxon>
        <taxon>Vertebrata</taxon>
        <taxon>Euteleostomi</taxon>
        <taxon>Actinopterygii</taxon>
        <taxon>Neopterygii</taxon>
        <taxon>Teleostei</taxon>
        <taxon>Neoteleostei</taxon>
        <taxon>Acanthomorphata</taxon>
        <taxon>Eupercaria</taxon>
        <taxon>Sciaenidae</taxon>
        <taxon>Larimichthys</taxon>
    </lineage>
</organism>
<reference evidence="1" key="1">
    <citation type="submission" date="2018-11" db="EMBL/GenBank/DDBJ databases">
        <title>The sequence and de novo assembly of Larimichthys crocea genome using PacBio and Hi-C technologies.</title>
        <authorList>
            <person name="Xu P."/>
            <person name="Chen B."/>
            <person name="Zhou Z."/>
            <person name="Ke Q."/>
            <person name="Wu Y."/>
            <person name="Bai H."/>
            <person name="Pu F."/>
        </authorList>
    </citation>
    <scope>NUCLEOTIDE SEQUENCE</scope>
    <source>
        <tissue evidence="1">Muscle</tissue>
    </source>
</reference>
<accession>A0ACD3REU0</accession>
<evidence type="ECO:0000313" key="2">
    <source>
        <dbReference type="Proteomes" id="UP000793456"/>
    </source>
</evidence>
<name>A0ACD3REU0_LARCR</name>
<dbReference type="EMBL" id="CM011679">
    <property type="protein sequence ID" value="TMS17996.1"/>
    <property type="molecule type" value="Genomic_DNA"/>
</dbReference>
<sequence>MASVFHFGLLLLISGQLLFLCMLDNAHLVSFRNPKDAALVRLMVSKVDKTITSVWIGAVIVPETGKWMWTDSTPVPKDFLALLDDQNEGSCMVMKMSGKEKSIFQKSKCLESLPYICSVEPKCASGWVEVEKRCLKLSQVPEAWPDADFLCMLDNAHLVSFRNPKDAALVRLMVSKVDKTITSVWIGAVIVPETGKWMWTDSTPVPKDFLALLDDQNEGSCMVMKMSGKEKSIFQKSKCLESLPYICSKDINVDTDELCEYFSQHLGEYENVLAALEDLNMSILKAMDKTKKDYQESTHLEQFVTRFLLKETTNQLHSLQSSLECAMETTAEQTRQEKQGPLKPEVLSIQWSGRRSNRRLQRNSSLSPNNPLLSLINSGVYDEDSQWMIQVNRLQKLIDRLEQKEIRLEPVEEEVLESKSHILIVQRQLSVLEEELEEFRLALRQYMECACAQTGCLHIAVQRLANESRFILYEFWEHNNVWKNHLQTNYSKTFQRGNVDFLETPESVTTMLVPASWWVLNNN</sequence>
<comment type="caution">
    <text evidence="1">The sequence shown here is derived from an EMBL/GenBank/DDBJ whole genome shotgun (WGS) entry which is preliminary data.</text>
</comment>